<dbReference type="AlphaFoldDB" id="A0A0M0J8Y4"/>
<dbReference type="GO" id="GO:1990234">
    <property type="term" value="C:transferase complex"/>
    <property type="evidence" value="ECO:0007669"/>
    <property type="project" value="UniProtKB-ARBA"/>
</dbReference>
<evidence type="ECO:0000313" key="8">
    <source>
        <dbReference type="Proteomes" id="UP000037460"/>
    </source>
</evidence>
<feature type="repeat" description="WD" evidence="6">
    <location>
        <begin position="300"/>
        <end position="341"/>
    </location>
</feature>
<dbReference type="PROSITE" id="PS00678">
    <property type="entry name" value="WD_REPEATS_1"/>
    <property type="match status" value="2"/>
</dbReference>
<keyword evidence="4" id="KW-0934">Plastid</keyword>
<dbReference type="InterPro" id="IPR019775">
    <property type="entry name" value="WD40_repeat_CS"/>
</dbReference>
<dbReference type="PRINTS" id="PR00320">
    <property type="entry name" value="GPROTEINBRPT"/>
</dbReference>
<comment type="caution">
    <text evidence="7">The sequence shown here is derived from an EMBL/GenBank/DDBJ whole genome shotgun (WGS) entry which is preliminary data.</text>
</comment>
<evidence type="ECO:0000313" key="7">
    <source>
        <dbReference type="EMBL" id="KOO23036.1"/>
    </source>
</evidence>
<reference evidence="8" key="1">
    <citation type="journal article" date="2015" name="PLoS Genet.">
        <title>Genome Sequence and Transcriptome Analyses of Chrysochromulina tobin: Metabolic Tools for Enhanced Algal Fitness in the Prominent Order Prymnesiales (Haptophyceae).</title>
        <authorList>
            <person name="Hovde B.T."/>
            <person name="Deodato C.R."/>
            <person name="Hunsperger H.M."/>
            <person name="Ryken S.A."/>
            <person name="Yost W."/>
            <person name="Jha R.K."/>
            <person name="Patterson J."/>
            <person name="Monnat R.J. Jr."/>
            <person name="Barlow S.B."/>
            <person name="Starkenburg S.R."/>
            <person name="Cattolico R.A."/>
        </authorList>
    </citation>
    <scope>NUCLEOTIDE SEQUENCE</scope>
    <source>
        <strain evidence="8">CCMP291</strain>
    </source>
</reference>
<dbReference type="InterPro" id="IPR020472">
    <property type="entry name" value="WD40_PAC1"/>
</dbReference>
<keyword evidence="5" id="KW-0677">Repeat</keyword>
<accession>A0A0M0J8Y4</accession>
<dbReference type="Proteomes" id="UP000037460">
    <property type="component" value="Unassembled WGS sequence"/>
</dbReference>
<dbReference type="InterPro" id="IPR022796">
    <property type="entry name" value="Chloroa_b-bind"/>
</dbReference>
<dbReference type="PROSITE" id="PS50082">
    <property type="entry name" value="WD_REPEATS_2"/>
    <property type="match status" value="7"/>
</dbReference>
<evidence type="ECO:0000256" key="4">
    <source>
        <dbReference type="ARBA" id="ARBA00022640"/>
    </source>
</evidence>
<dbReference type="CDD" id="cd00200">
    <property type="entry name" value="WD40"/>
    <property type="match status" value="1"/>
</dbReference>
<evidence type="ECO:0000256" key="1">
    <source>
        <dbReference type="ARBA" id="ARBA00004229"/>
    </source>
</evidence>
<dbReference type="PANTHER" id="PTHR22847">
    <property type="entry name" value="WD40 REPEAT PROTEIN"/>
    <property type="match status" value="1"/>
</dbReference>
<feature type="repeat" description="WD" evidence="6">
    <location>
        <begin position="214"/>
        <end position="246"/>
    </location>
</feature>
<feature type="repeat" description="WD" evidence="6">
    <location>
        <begin position="343"/>
        <end position="384"/>
    </location>
</feature>
<proteinExistence type="predicted"/>
<gene>
    <name evidence="7" type="ORF">Ctob_001733</name>
</gene>
<organism evidence="7 8">
    <name type="scientific">Chrysochromulina tobinii</name>
    <dbReference type="NCBI Taxonomy" id="1460289"/>
    <lineage>
        <taxon>Eukaryota</taxon>
        <taxon>Haptista</taxon>
        <taxon>Haptophyta</taxon>
        <taxon>Prymnesiophyceae</taxon>
        <taxon>Prymnesiales</taxon>
        <taxon>Chrysochromulinaceae</taxon>
        <taxon>Chrysochromulina</taxon>
    </lineage>
</organism>
<keyword evidence="8" id="KW-1185">Reference proteome</keyword>
<feature type="repeat" description="WD" evidence="6">
    <location>
        <begin position="386"/>
        <end position="419"/>
    </location>
</feature>
<dbReference type="InterPro" id="IPR001680">
    <property type="entry name" value="WD40_rpt"/>
</dbReference>
<keyword evidence="3 6" id="KW-0853">WD repeat</keyword>
<dbReference type="InterPro" id="IPR036322">
    <property type="entry name" value="WD40_repeat_dom_sf"/>
</dbReference>
<dbReference type="Gene3D" id="1.10.3460.10">
    <property type="entry name" value="Chlorophyll a/b binding protein domain"/>
    <property type="match status" value="1"/>
</dbReference>
<dbReference type="Pfam" id="PF00400">
    <property type="entry name" value="WD40"/>
    <property type="match status" value="7"/>
</dbReference>
<dbReference type="GO" id="GO:0005634">
    <property type="term" value="C:nucleus"/>
    <property type="evidence" value="ECO:0007669"/>
    <property type="project" value="TreeGrafter"/>
</dbReference>
<dbReference type="PROSITE" id="PS50294">
    <property type="entry name" value="WD_REPEATS_REGION"/>
    <property type="match status" value="7"/>
</dbReference>
<dbReference type="GO" id="GO:0009507">
    <property type="term" value="C:chloroplast"/>
    <property type="evidence" value="ECO:0007669"/>
    <property type="project" value="UniProtKB-SubCell"/>
</dbReference>
<dbReference type="SUPFAM" id="SSF103511">
    <property type="entry name" value="Chlorophyll a-b binding protein"/>
    <property type="match status" value="1"/>
</dbReference>
<evidence type="ECO:0000256" key="5">
    <source>
        <dbReference type="ARBA" id="ARBA00022737"/>
    </source>
</evidence>
<feature type="repeat" description="WD" evidence="6">
    <location>
        <begin position="128"/>
        <end position="169"/>
    </location>
</feature>
<dbReference type="SMART" id="SM00320">
    <property type="entry name" value="WD40"/>
    <property type="match status" value="7"/>
</dbReference>
<name>A0A0M0J8Y4_9EUKA</name>
<dbReference type="InterPro" id="IPR015943">
    <property type="entry name" value="WD40/YVTN_repeat-like_dom_sf"/>
</dbReference>
<dbReference type="SUPFAM" id="SSF50978">
    <property type="entry name" value="WD40 repeat-like"/>
    <property type="match status" value="1"/>
</dbReference>
<dbReference type="Pfam" id="PF00504">
    <property type="entry name" value="Chloroa_b-bind"/>
    <property type="match status" value="1"/>
</dbReference>
<evidence type="ECO:0000256" key="6">
    <source>
        <dbReference type="PROSITE-ProRule" id="PRU00221"/>
    </source>
</evidence>
<dbReference type="Gene3D" id="2.130.10.10">
    <property type="entry name" value="YVTN repeat-like/Quinoprotein amine dehydrogenase"/>
    <property type="match status" value="3"/>
</dbReference>
<evidence type="ECO:0000256" key="3">
    <source>
        <dbReference type="ARBA" id="ARBA00022574"/>
    </source>
</evidence>
<keyword evidence="2" id="KW-0150">Chloroplast</keyword>
<protein>
    <submittedName>
        <fullName evidence="7">Uncharacterized protein</fullName>
    </submittedName>
</protein>
<feature type="repeat" description="WD" evidence="6">
    <location>
        <begin position="257"/>
        <end position="298"/>
    </location>
</feature>
<sequence length="733" mass="80551">MEFMGSPPKYGIQGRKIYSPYSMAHEEDMGIVPSAWSTSSQMRDPRPNGRSIFDARFSDTPMGRSRGYNGIIWDPRSIVSPFGTTGMKGAASIDARTFAADMADETAAAAQSEKKMIATLIKCLTEKTNAHSSWVMSVAFSPDGTKIVSGSEDKTIKIWDSDKLEMLSEETNAHSSWVMSVAFSPDGTKIVSGSRDRTIKVWESDKLEELSEKTNAHSDCVASVAFSPDGTKIVSGSYDKTIKVWDSGALGLLSENTNAHSSVIWSVAFSPDGTKIVSGSHDKTIKVWDSDKLELLSEKINAHSGDVNSVAFSPDGTKIVSGSDDKTIKVWDSDKLEVLSEKTNAHSDTIRSVAFSPDGTKIVSGSHDMTIKVWDFDKLELLSEKTDAHSLPIMSVAFSPDGPKIMSGSCDGTIKVWDVVNWSRKDHLMFNVTTQRFVLLLLWLNKYSMKFPDDLVLGLKQVGNLGDAPYNCVFCVTGARLIASGEEPPTLDELLKALGNLPLDDEEEDMPDDFNPNSQSWVDYNFVADYGFDPFKFAERDLHLGSALDKARPRAYVLRDYREAELRHGRLAMLAALAWPVQELLSPVLSRALREPLLLVETGGRSPSVLNGGLDQSTIPATLGLFAIGIAVVDAYSLKLREGTDDWMPGDFGFDPLNLLGGASLEARRAMQTREINNGRLAMIAVTSFVIEEAVTGRPVIEITPWLFRPIFLFPEVQQLFNYEFAAAAFRPK</sequence>
<dbReference type="EMBL" id="JWZX01003226">
    <property type="protein sequence ID" value="KOO23036.1"/>
    <property type="molecule type" value="Genomic_DNA"/>
</dbReference>
<dbReference type="PANTHER" id="PTHR22847:SF637">
    <property type="entry name" value="WD REPEAT DOMAIN 5B"/>
    <property type="match status" value="1"/>
</dbReference>
<feature type="repeat" description="WD" evidence="6">
    <location>
        <begin position="171"/>
        <end position="212"/>
    </location>
</feature>
<evidence type="ECO:0000256" key="2">
    <source>
        <dbReference type="ARBA" id="ARBA00022528"/>
    </source>
</evidence>
<comment type="subcellular location">
    <subcellularLocation>
        <location evidence="1">Plastid</location>
        <location evidence="1">Chloroplast</location>
    </subcellularLocation>
</comment>